<evidence type="ECO:0000313" key="3">
    <source>
        <dbReference type="Proteomes" id="UP000055136"/>
    </source>
</evidence>
<feature type="transmembrane region" description="Helical" evidence="1">
    <location>
        <begin position="250"/>
        <end position="273"/>
    </location>
</feature>
<gene>
    <name evidence="2" type="ORF">Tel_09200</name>
</gene>
<proteinExistence type="predicted"/>
<evidence type="ECO:0000256" key="1">
    <source>
        <dbReference type="SAM" id="Phobius"/>
    </source>
</evidence>
<name>A0A0S2TDY5_9GAMM</name>
<dbReference type="AlphaFoldDB" id="A0A0S2TDY5"/>
<dbReference type="EMBL" id="CP013099">
    <property type="protein sequence ID" value="ALP53316.1"/>
    <property type="molecule type" value="Genomic_DNA"/>
</dbReference>
<keyword evidence="1" id="KW-1133">Transmembrane helix</keyword>
<dbReference type="KEGG" id="tee:Tel_09200"/>
<protein>
    <submittedName>
        <fullName evidence="2">Uncharacterized protein</fullName>
    </submittedName>
</protein>
<reference evidence="2" key="1">
    <citation type="submission" date="2015-10" db="EMBL/GenBank/DDBJ databases">
        <title>Description of Candidatus Tenderia electrophaga gen. nov, sp. nov., an Uncultivated Electroautotroph from a Biocathode Enrichment.</title>
        <authorList>
            <person name="Eddie B.J."/>
            <person name="Malanoski A.P."/>
            <person name="Wang Z."/>
            <person name="Hall R.J."/>
            <person name="Oh S.D."/>
            <person name="Heiner C."/>
            <person name="Lin B."/>
            <person name="Strycharz-Glaven S.M."/>
        </authorList>
    </citation>
    <scope>NUCLEOTIDE SEQUENCE [LARGE SCALE GENOMIC DNA]</scope>
    <source>
        <strain evidence="2">NRL1</strain>
    </source>
</reference>
<feature type="transmembrane region" description="Helical" evidence="1">
    <location>
        <begin position="7"/>
        <end position="26"/>
    </location>
</feature>
<organism evidence="2 3">
    <name type="scientific">Candidatus Tenderia electrophaga</name>
    <dbReference type="NCBI Taxonomy" id="1748243"/>
    <lineage>
        <taxon>Bacteria</taxon>
        <taxon>Pseudomonadati</taxon>
        <taxon>Pseudomonadota</taxon>
        <taxon>Gammaproteobacteria</taxon>
        <taxon>Candidatus Tenderiales</taxon>
        <taxon>Candidatus Tenderiaceae</taxon>
        <taxon>Candidatus Tenderia</taxon>
    </lineage>
</organism>
<keyword evidence="1" id="KW-0812">Transmembrane</keyword>
<feature type="transmembrane region" description="Helical" evidence="1">
    <location>
        <begin position="145"/>
        <end position="165"/>
    </location>
</feature>
<keyword evidence="3" id="KW-1185">Reference proteome</keyword>
<evidence type="ECO:0000313" key="2">
    <source>
        <dbReference type="EMBL" id="ALP53316.1"/>
    </source>
</evidence>
<keyword evidence="1" id="KW-0472">Membrane</keyword>
<dbReference type="Proteomes" id="UP000055136">
    <property type="component" value="Chromosome"/>
</dbReference>
<accession>A0A0S2TDY5</accession>
<sequence>MAAKQLRILFTIIFVIAFGLIATQALDERGQEYTDDALQRSLLTFGVARALNGVISVAQGTEIALQPAGVGLTFTPGQILDPINDLVERFSWVMLMSSASIGIQKTLLMISAWPWFSGTTLFILICTTAMLWLPKTQSRPATKFMLKLSLLVLVLRLSVPCIAIGSEWVYQGFLAPQYNEATAKLEKTKQNIGQINESITDTEPAGKASGSIWKNATQLYRSASKQVDIDAQLERLKIAAAEISEYLIDLIVVFVFQTVLLPLIFLGGLYFLLKSLLNKKYFVE</sequence>
<feature type="transmembrane region" description="Helical" evidence="1">
    <location>
        <begin position="112"/>
        <end position="133"/>
    </location>
</feature>